<dbReference type="InterPro" id="IPR035938">
    <property type="entry name" value="Hemerythrin-like_sf"/>
</dbReference>
<evidence type="ECO:0000256" key="1">
    <source>
        <dbReference type="ARBA" id="ARBA00010587"/>
    </source>
</evidence>
<comment type="caution">
    <text evidence="5">The sequence shown here is derived from an EMBL/GenBank/DDBJ whole genome shotgun (WGS) entry which is preliminary data.</text>
</comment>
<dbReference type="PANTHER" id="PTHR37164:SF1">
    <property type="entry name" value="BACTERIOHEMERYTHRIN"/>
    <property type="match status" value="1"/>
</dbReference>
<evidence type="ECO:0000256" key="3">
    <source>
        <dbReference type="ARBA" id="ARBA00023004"/>
    </source>
</evidence>
<dbReference type="Pfam" id="PF01814">
    <property type="entry name" value="Hemerythrin"/>
    <property type="match status" value="1"/>
</dbReference>
<evidence type="ECO:0000259" key="4">
    <source>
        <dbReference type="Pfam" id="PF01814"/>
    </source>
</evidence>
<comment type="similarity">
    <text evidence="1">Belongs to the hemerythrin family.</text>
</comment>
<gene>
    <name evidence="5" type="ORF">ISALK_09170</name>
</gene>
<name>A0AA43XLS5_9CLOT</name>
<dbReference type="NCBIfam" id="TIGR02481">
    <property type="entry name" value="hemeryth_dom"/>
    <property type="match status" value="1"/>
</dbReference>
<dbReference type="AlphaFoldDB" id="A0AA43XLS5"/>
<sequence length="138" mass="16125">MITWDEHYELGIQSIDNQHKELVRIAGELSTLLTEAAEGDDIYDEMVRLIEELQDYTAVHFEFEETLFEKHGYPHAAEHALEHSRLIEEINELDLLAADEDQVAYGKKILNMLITWVFKHISGSDFKYRDYLIEKGVK</sequence>
<evidence type="ECO:0000313" key="6">
    <source>
        <dbReference type="Proteomes" id="UP000449710"/>
    </source>
</evidence>
<feature type="domain" description="Hemerythrin-like" evidence="4">
    <location>
        <begin position="11"/>
        <end position="128"/>
    </location>
</feature>
<dbReference type="Proteomes" id="UP000449710">
    <property type="component" value="Unassembled WGS sequence"/>
</dbReference>
<dbReference type="PANTHER" id="PTHR37164">
    <property type="entry name" value="BACTERIOHEMERYTHRIN"/>
    <property type="match status" value="1"/>
</dbReference>
<keyword evidence="3" id="KW-0408">Iron</keyword>
<proteinExistence type="inferred from homology"/>
<dbReference type="InterPro" id="IPR012827">
    <property type="entry name" value="Hemerythrin_metal-bd"/>
</dbReference>
<dbReference type="GO" id="GO:0046872">
    <property type="term" value="F:metal ion binding"/>
    <property type="evidence" value="ECO:0007669"/>
    <property type="project" value="UniProtKB-KW"/>
</dbReference>
<keyword evidence="2" id="KW-0479">Metal-binding</keyword>
<dbReference type="Gene3D" id="1.20.120.50">
    <property type="entry name" value="Hemerythrin-like"/>
    <property type="match status" value="1"/>
</dbReference>
<dbReference type="InterPro" id="IPR016131">
    <property type="entry name" value="Haemerythrin_Fe_BS"/>
</dbReference>
<dbReference type="PROSITE" id="PS00550">
    <property type="entry name" value="HEMERYTHRINS"/>
    <property type="match status" value="1"/>
</dbReference>
<dbReference type="EMBL" id="SUMG01000010">
    <property type="protein sequence ID" value="NBG88671.1"/>
    <property type="molecule type" value="Genomic_DNA"/>
</dbReference>
<reference evidence="5 6" key="1">
    <citation type="submission" date="2019-04" db="EMBL/GenBank/DDBJ databases">
        <title>Isachenkonia alkalipeptolytica gen. nov. sp. nov. a new anaerobic, alkiliphilic organothrophic bacterium capable to reduce synthesized ferrihydrite isolated from a soda lake.</title>
        <authorList>
            <person name="Toshchakov S.V."/>
            <person name="Zavarzina D.G."/>
            <person name="Zhilina T.N."/>
            <person name="Kostrikina N.A."/>
            <person name="Kublanov I.V."/>
        </authorList>
    </citation>
    <scope>NUCLEOTIDE SEQUENCE [LARGE SCALE GENOMIC DNA]</scope>
    <source>
        <strain evidence="5 6">Z-1701</strain>
    </source>
</reference>
<dbReference type="NCBIfam" id="NF033749">
    <property type="entry name" value="bact_hemeryth"/>
    <property type="match status" value="1"/>
</dbReference>
<accession>A0AA43XLS5</accession>
<evidence type="ECO:0000256" key="2">
    <source>
        <dbReference type="ARBA" id="ARBA00022723"/>
    </source>
</evidence>
<evidence type="ECO:0000313" key="5">
    <source>
        <dbReference type="EMBL" id="NBG88671.1"/>
    </source>
</evidence>
<dbReference type="SUPFAM" id="SSF47188">
    <property type="entry name" value="Hemerythrin-like"/>
    <property type="match status" value="1"/>
</dbReference>
<dbReference type="InterPro" id="IPR050669">
    <property type="entry name" value="Hemerythrin"/>
</dbReference>
<dbReference type="RefSeq" id="WP_160721515.1">
    <property type="nucleotide sequence ID" value="NZ_SUMG01000010.1"/>
</dbReference>
<keyword evidence="6" id="KW-1185">Reference proteome</keyword>
<protein>
    <submittedName>
        <fullName evidence="5">Bacteriohemerythrin</fullName>
    </submittedName>
</protein>
<dbReference type="InterPro" id="IPR012312">
    <property type="entry name" value="Hemerythrin-like"/>
</dbReference>
<dbReference type="CDD" id="cd12107">
    <property type="entry name" value="Hemerythrin"/>
    <property type="match status" value="1"/>
</dbReference>
<organism evidence="5 6">
    <name type="scientific">Isachenkonia alkalipeptolytica</name>
    <dbReference type="NCBI Taxonomy" id="2565777"/>
    <lineage>
        <taxon>Bacteria</taxon>
        <taxon>Bacillati</taxon>
        <taxon>Bacillota</taxon>
        <taxon>Clostridia</taxon>
        <taxon>Eubacteriales</taxon>
        <taxon>Clostridiaceae</taxon>
        <taxon>Isachenkonia</taxon>
    </lineage>
</organism>